<evidence type="ECO:0000313" key="3">
    <source>
        <dbReference type="Proteomes" id="UP000054010"/>
    </source>
</evidence>
<evidence type="ECO:0000259" key="1">
    <source>
        <dbReference type="Pfam" id="PF12804"/>
    </source>
</evidence>
<dbReference type="eggNOG" id="COG2068">
    <property type="taxonomic scope" value="Bacteria"/>
</dbReference>
<feature type="domain" description="MobA-like NTP transferase" evidence="1">
    <location>
        <begin position="4"/>
        <end position="169"/>
    </location>
</feature>
<dbReference type="InterPro" id="IPR025877">
    <property type="entry name" value="MobA-like_NTP_Trfase"/>
</dbReference>
<keyword evidence="3" id="KW-1185">Reference proteome</keyword>
<accession>E1IIH1</accession>
<gene>
    <name evidence="2" type="ORF">OSCT_3122</name>
</gene>
<dbReference type="STRING" id="765420.OSCT_3122"/>
<dbReference type="PANTHER" id="PTHR43777:SF1">
    <property type="entry name" value="MOLYBDENUM COFACTOR CYTIDYLYLTRANSFERASE"/>
    <property type="match status" value="1"/>
</dbReference>
<dbReference type="CDD" id="cd04182">
    <property type="entry name" value="GT_2_like_f"/>
    <property type="match status" value="1"/>
</dbReference>
<dbReference type="Gene3D" id="3.90.550.10">
    <property type="entry name" value="Spore Coat Polysaccharide Biosynthesis Protein SpsA, Chain A"/>
    <property type="match status" value="1"/>
</dbReference>
<dbReference type="HOGENOM" id="CLU_061980_4_0_0"/>
<dbReference type="SUPFAM" id="SSF53448">
    <property type="entry name" value="Nucleotide-diphospho-sugar transferases"/>
    <property type="match status" value="1"/>
</dbReference>
<dbReference type="Pfam" id="PF12804">
    <property type="entry name" value="NTP_transf_3"/>
    <property type="match status" value="1"/>
</dbReference>
<dbReference type="OrthoDB" id="9797742at2"/>
<organism evidence="2 3">
    <name type="scientific">Oscillochloris trichoides DG-6</name>
    <dbReference type="NCBI Taxonomy" id="765420"/>
    <lineage>
        <taxon>Bacteria</taxon>
        <taxon>Bacillati</taxon>
        <taxon>Chloroflexota</taxon>
        <taxon>Chloroflexia</taxon>
        <taxon>Chloroflexales</taxon>
        <taxon>Chloroflexineae</taxon>
        <taxon>Oscillochloridaceae</taxon>
        <taxon>Oscillochloris</taxon>
    </lineage>
</organism>
<dbReference type="AlphaFoldDB" id="E1IIH1"/>
<name>E1IIH1_9CHLR</name>
<comment type="caution">
    <text evidence="2">The sequence shown here is derived from an EMBL/GenBank/DDBJ whole genome shotgun (WGS) entry which is preliminary data.</text>
</comment>
<proteinExistence type="predicted"/>
<dbReference type="PANTHER" id="PTHR43777">
    <property type="entry name" value="MOLYBDENUM COFACTOR CYTIDYLYLTRANSFERASE"/>
    <property type="match status" value="1"/>
</dbReference>
<dbReference type="InterPro" id="IPR029044">
    <property type="entry name" value="Nucleotide-diphossugar_trans"/>
</dbReference>
<protein>
    <recommendedName>
        <fullName evidence="1">MobA-like NTP transferase domain-containing protein</fullName>
    </recommendedName>
</protein>
<reference evidence="2 3" key="1">
    <citation type="journal article" date="2011" name="J. Bacteriol.">
        <title>Draft genome sequence of the anoxygenic filamentous phototrophic bacterium Oscillochloris trichoides subsp. DG-6.</title>
        <authorList>
            <person name="Kuznetsov B.B."/>
            <person name="Ivanovsky R.N."/>
            <person name="Keppen O.I."/>
            <person name="Sukhacheva M.V."/>
            <person name="Bumazhkin B.K."/>
            <person name="Patutina E.O."/>
            <person name="Beletsky A.V."/>
            <person name="Mardanov A.V."/>
            <person name="Baslerov R.V."/>
            <person name="Panteleeva A.N."/>
            <person name="Kolganova T.V."/>
            <person name="Ravin N.V."/>
            <person name="Skryabin K.G."/>
        </authorList>
    </citation>
    <scope>NUCLEOTIDE SEQUENCE [LARGE SCALE GENOMIC DNA]</scope>
    <source>
        <strain evidence="2 3">DG-6</strain>
    </source>
</reference>
<dbReference type="EMBL" id="ADVR01000133">
    <property type="protein sequence ID" value="EFO79046.1"/>
    <property type="molecule type" value="Genomic_DNA"/>
</dbReference>
<evidence type="ECO:0000313" key="2">
    <source>
        <dbReference type="EMBL" id="EFO79046.1"/>
    </source>
</evidence>
<sequence>MIPALLLAAGISRRMGQPKQLLEWQGQPLVRHVACNVLAAQSVERLVVVIGAVADEVRTALAGLGPRLTIAENPDYASGQASSLRVGLAALPTASAAVLVVLADQPLVTPGLIDHLIAAYRAQPAALALVPTYQGQRGTPTILGCGLFAELRELQGDVGARVVLHRHPDAVCRVAVDDPAVVVDLDTPDAYQKNRNGW</sequence>
<dbReference type="GO" id="GO:0016779">
    <property type="term" value="F:nucleotidyltransferase activity"/>
    <property type="evidence" value="ECO:0007669"/>
    <property type="project" value="UniProtKB-ARBA"/>
</dbReference>
<dbReference type="Proteomes" id="UP000054010">
    <property type="component" value="Unassembled WGS sequence"/>
</dbReference>